<dbReference type="InterPro" id="IPR029060">
    <property type="entry name" value="PIN-like_dom_sf"/>
</dbReference>
<proteinExistence type="predicted"/>
<dbReference type="AlphaFoldDB" id="A0A832TNB5"/>
<dbReference type="PANTHER" id="PTHR39664">
    <property type="match status" value="1"/>
</dbReference>
<accession>A0A832TNB5</accession>
<organism evidence="2 3">
    <name type="scientific">Sulfurisphaera tokodaii</name>
    <dbReference type="NCBI Taxonomy" id="111955"/>
    <lineage>
        <taxon>Archaea</taxon>
        <taxon>Thermoproteota</taxon>
        <taxon>Thermoprotei</taxon>
        <taxon>Sulfolobales</taxon>
        <taxon>Sulfolobaceae</taxon>
        <taxon>Sulfurisphaera</taxon>
    </lineage>
</organism>
<sequence>MAVVDTNFVIAVIFEDHIFHKLAIKDWEKLRKAYLPIIAISELAYFLIKNGFSLNDVIDNVLSDPKIEVVENTLEDIYFAIRNSPKSYDDFNDYMIISLARRLKLKILTYDHKMKKKGSRLNG</sequence>
<dbReference type="EMBL" id="DUJO01000016">
    <property type="protein sequence ID" value="HII73409.1"/>
    <property type="molecule type" value="Genomic_DNA"/>
</dbReference>
<dbReference type="Pfam" id="PF01850">
    <property type="entry name" value="PIN"/>
    <property type="match status" value="1"/>
</dbReference>
<dbReference type="Proteomes" id="UP000646844">
    <property type="component" value="Unassembled WGS sequence"/>
</dbReference>
<gene>
    <name evidence="2" type="ORF">HA332_03265</name>
</gene>
<evidence type="ECO:0000259" key="1">
    <source>
        <dbReference type="Pfam" id="PF01850"/>
    </source>
</evidence>
<dbReference type="InterPro" id="IPR002716">
    <property type="entry name" value="PIN_dom"/>
</dbReference>
<evidence type="ECO:0000313" key="2">
    <source>
        <dbReference type="EMBL" id="HII73409.1"/>
    </source>
</evidence>
<dbReference type="PANTHER" id="PTHR39664:SF2">
    <property type="entry name" value="NUCLEIC ACID-BINDING PROTEIN, CONTAINING PIN DOMAIN-RELATED"/>
    <property type="match status" value="1"/>
</dbReference>
<dbReference type="Gene3D" id="3.40.50.1010">
    <property type="entry name" value="5'-nuclease"/>
    <property type="match status" value="1"/>
</dbReference>
<reference evidence="2" key="1">
    <citation type="journal article" date="2020" name="bioRxiv">
        <title>A rank-normalized archaeal taxonomy based on genome phylogeny resolves widespread incomplete and uneven classifications.</title>
        <authorList>
            <person name="Rinke C."/>
            <person name="Chuvochina M."/>
            <person name="Mussig A.J."/>
            <person name="Chaumeil P.-A."/>
            <person name="Waite D.W."/>
            <person name="Whitman W.B."/>
            <person name="Parks D.H."/>
            <person name="Hugenholtz P."/>
        </authorList>
    </citation>
    <scope>NUCLEOTIDE SEQUENCE</scope>
    <source>
        <strain evidence="2">UBA8838</strain>
    </source>
</reference>
<dbReference type="SUPFAM" id="SSF88723">
    <property type="entry name" value="PIN domain-like"/>
    <property type="match status" value="1"/>
</dbReference>
<protein>
    <submittedName>
        <fullName evidence="2">PIN domain-containing protein</fullName>
    </submittedName>
</protein>
<comment type="caution">
    <text evidence="2">The sequence shown here is derived from an EMBL/GenBank/DDBJ whole genome shotgun (WGS) entry which is preliminary data.</text>
</comment>
<name>A0A832TNB5_9CREN</name>
<evidence type="ECO:0000313" key="3">
    <source>
        <dbReference type="Proteomes" id="UP000646844"/>
    </source>
</evidence>
<feature type="domain" description="PIN" evidence="1">
    <location>
        <begin position="3"/>
        <end position="117"/>
    </location>
</feature>